<evidence type="ECO:0000256" key="1">
    <source>
        <dbReference type="SAM" id="MobiDB-lite"/>
    </source>
</evidence>
<gene>
    <name evidence="2" type="ORF">MNOR_LOCUS10440</name>
</gene>
<protein>
    <submittedName>
        <fullName evidence="2">Uncharacterized protein</fullName>
    </submittedName>
</protein>
<name>A0AAV2QEB3_MEGNR</name>
<evidence type="ECO:0000313" key="2">
    <source>
        <dbReference type="EMBL" id="CAL4077560.1"/>
    </source>
</evidence>
<dbReference type="Proteomes" id="UP001497623">
    <property type="component" value="Unassembled WGS sequence"/>
</dbReference>
<evidence type="ECO:0000313" key="3">
    <source>
        <dbReference type="Proteomes" id="UP001497623"/>
    </source>
</evidence>
<feature type="region of interest" description="Disordered" evidence="1">
    <location>
        <begin position="1"/>
        <end position="51"/>
    </location>
</feature>
<accession>A0AAV2QEB3</accession>
<organism evidence="2 3">
    <name type="scientific">Meganyctiphanes norvegica</name>
    <name type="common">Northern krill</name>
    <name type="synonym">Thysanopoda norvegica</name>
    <dbReference type="NCBI Taxonomy" id="48144"/>
    <lineage>
        <taxon>Eukaryota</taxon>
        <taxon>Metazoa</taxon>
        <taxon>Ecdysozoa</taxon>
        <taxon>Arthropoda</taxon>
        <taxon>Crustacea</taxon>
        <taxon>Multicrustacea</taxon>
        <taxon>Malacostraca</taxon>
        <taxon>Eumalacostraca</taxon>
        <taxon>Eucarida</taxon>
        <taxon>Euphausiacea</taxon>
        <taxon>Euphausiidae</taxon>
        <taxon>Meganyctiphanes</taxon>
    </lineage>
</organism>
<dbReference type="AlphaFoldDB" id="A0AAV2QEB3"/>
<reference evidence="2 3" key="1">
    <citation type="submission" date="2024-05" db="EMBL/GenBank/DDBJ databases">
        <authorList>
            <person name="Wallberg A."/>
        </authorList>
    </citation>
    <scope>NUCLEOTIDE SEQUENCE [LARGE SCALE GENOMIC DNA]</scope>
</reference>
<comment type="caution">
    <text evidence="2">The sequence shown here is derived from an EMBL/GenBank/DDBJ whole genome shotgun (WGS) entry which is preliminary data.</text>
</comment>
<keyword evidence="3" id="KW-1185">Reference proteome</keyword>
<sequence length="169" mass="18859">MSTNKTMSSNKTVSSNSTVSIGRVSSNKTMSCNKTVSSNKTMSSNKTVSSNSTMSIGSWGSSYNTMVVVLSTSMDWDWVGHWDWLCVWYLYWDSHWLGNGSWYLDFLDLRLSVLDNGTGMEGSINKVGDMLVYIDLLGFDSDLWGIVGHLREQDRGRGDGRGRQGRLVD</sequence>
<proteinExistence type="predicted"/>
<dbReference type="EMBL" id="CAXKWB010005263">
    <property type="protein sequence ID" value="CAL4077560.1"/>
    <property type="molecule type" value="Genomic_DNA"/>
</dbReference>
<feature type="compositionally biased region" description="Polar residues" evidence="1">
    <location>
        <begin position="23"/>
        <end position="51"/>
    </location>
</feature>
<feature type="compositionally biased region" description="Low complexity" evidence="1">
    <location>
        <begin position="1"/>
        <end position="20"/>
    </location>
</feature>